<feature type="region of interest" description="Disordered" evidence="1">
    <location>
        <begin position="39"/>
        <end position="60"/>
    </location>
</feature>
<evidence type="ECO:0000256" key="1">
    <source>
        <dbReference type="SAM" id="MobiDB-lite"/>
    </source>
</evidence>
<evidence type="ECO:0000313" key="3">
    <source>
        <dbReference type="Proteomes" id="UP000030060"/>
    </source>
</evidence>
<gene>
    <name evidence="2" type="ORF">K814_0116675</name>
</gene>
<dbReference type="Proteomes" id="UP000030060">
    <property type="component" value="Unassembled WGS sequence"/>
</dbReference>
<protein>
    <submittedName>
        <fullName evidence="2">Uncharacterized protein</fullName>
    </submittedName>
</protein>
<reference evidence="2 3" key="1">
    <citation type="journal article" date="2013" name="Genome Announc.">
        <title>Draft Genome Sequence of Pseudomonas fluorescens LMG 5329, a White Line-Inducing Principle-Producing Bioindicator for the Mushroom Pathogen Pseudomonas tolaasii.</title>
        <authorList>
            <person name="Ghequire M.G."/>
            <person name="Rokni-Zadeh H."/>
            <person name="Zarrineh P."/>
            <person name="De Mot R."/>
        </authorList>
    </citation>
    <scope>NUCLEOTIDE SEQUENCE [LARGE SCALE GENOMIC DNA]</scope>
    <source>
        <strain evidence="2 3">LMG 5329</strain>
    </source>
</reference>
<name>A0A0A1YY01_PSEFL</name>
<comment type="caution">
    <text evidence="2">The sequence shown here is derived from an EMBL/GenBank/DDBJ whole genome shotgun (WGS) entry which is preliminary data.</text>
</comment>
<sequence>MKQDRISMVLSDDEFAAMMREFDSAGEWMRKALAAKRAASSQDALTQSSADAAGRRAAQN</sequence>
<dbReference type="RefSeq" id="WP_038847254.1">
    <property type="nucleotide sequence ID" value="NZ_ASGY01000121.1"/>
</dbReference>
<accession>A0A0A1YY01</accession>
<dbReference type="AlphaFoldDB" id="A0A0A1YY01"/>
<organism evidence="2 3">
    <name type="scientific">Pseudomonas fluorescens LMG 5329</name>
    <dbReference type="NCBI Taxonomy" id="1324332"/>
    <lineage>
        <taxon>Bacteria</taxon>
        <taxon>Pseudomonadati</taxon>
        <taxon>Pseudomonadota</taxon>
        <taxon>Gammaproteobacteria</taxon>
        <taxon>Pseudomonadales</taxon>
        <taxon>Pseudomonadaceae</taxon>
        <taxon>Pseudomonas</taxon>
    </lineage>
</organism>
<dbReference type="EMBL" id="ASGY01000121">
    <property type="protein sequence ID" value="KGE66808.1"/>
    <property type="molecule type" value="Genomic_DNA"/>
</dbReference>
<proteinExistence type="predicted"/>
<evidence type="ECO:0000313" key="2">
    <source>
        <dbReference type="EMBL" id="KGE66808.1"/>
    </source>
</evidence>